<protein>
    <submittedName>
        <fullName evidence="1">Carboxypeptidase-like regulatory domain-containing protein</fullName>
    </submittedName>
</protein>
<dbReference type="AlphaFoldDB" id="A0AAJ1QWX8"/>
<dbReference type="EMBL" id="JAUFQH010000004">
    <property type="protein sequence ID" value="MDN3619096.1"/>
    <property type="molecule type" value="Genomic_DNA"/>
</dbReference>
<dbReference type="RefSeq" id="WP_261973667.1">
    <property type="nucleotide sequence ID" value="NZ_CP103460.1"/>
</dbReference>
<reference evidence="1 2" key="1">
    <citation type="journal article" date="2014" name="Int. J. Syst. Evol. Microbiol.">
        <title>Complete genome sequence of Corynebacterium casei LMG S-19264T (=DSM 44701T), isolated from a smear-ripened cheese.</title>
        <authorList>
            <consortium name="US DOE Joint Genome Institute (JGI-PGF)"/>
            <person name="Walter F."/>
            <person name="Albersmeier A."/>
            <person name="Kalinowski J."/>
            <person name="Ruckert C."/>
        </authorList>
    </citation>
    <scope>NUCLEOTIDE SEQUENCE [LARGE SCALE GENOMIC DNA]</scope>
    <source>
        <strain evidence="1 2">CECT 8670</strain>
    </source>
</reference>
<dbReference type="GO" id="GO:0004180">
    <property type="term" value="F:carboxypeptidase activity"/>
    <property type="evidence" value="ECO:0007669"/>
    <property type="project" value="UniProtKB-KW"/>
</dbReference>
<dbReference type="Proteomes" id="UP001228636">
    <property type="component" value="Unassembled WGS sequence"/>
</dbReference>
<accession>A0AAJ1QWX8</accession>
<keyword evidence="1" id="KW-0121">Carboxypeptidase</keyword>
<keyword evidence="1" id="KW-0378">Hydrolase</keyword>
<sequence>MEKKLLQFLLFFVTCTSLSQERQTLISGKVVDSLGTVKNVNIINLKTNKGTFSSDDGVFRIYAKEGDSLQISSVQHITRKLRISKEIINNKFMTIRLGTNTFVLDEFELKKHHLIGRLGVDIKDVPTDRKDSLLQKTLDFSKIDFKLVDTRIDANIRMKPPIVNTVANSFGGGGGSASIPFKFKDLLLRKELNRKKAVPDKILIELGEPFFFEELKIPKDNYFHFLEYCNPLGIERLHKEGNVLELIKIFQKESVPYLQIIKKE</sequence>
<proteinExistence type="predicted"/>
<keyword evidence="1" id="KW-0645">Protease</keyword>
<organism evidence="1 2">
    <name type="scientific">Polaribacter sejongensis</name>
    <dbReference type="NCBI Taxonomy" id="985043"/>
    <lineage>
        <taxon>Bacteria</taxon>
        <taxon>Pseudomonadati</taxon>
        <taxon>Bacteroidota</taxon>
        <taxon>Flavobacteriia</taxon>
        <taxon>Flavobacteriales</taxon>
        <taxon>Flavobacteriaceae</taxon>
    </lineage>
</organism>
<comment type="caution">
    <text evidence="1">The sequence shown here is derived from an EMBL/GenBank/DDBJ whole genome shotgun (WGS) entry which is preliminary data.</text>
</comment>
<dbReference type="InterPro" id="IPR008969">
    <property type="entry name" value="CarboxyPept-like_regulatory"/>
</dbReference>
<gene>
    <name evidence="1" type="ORF">QWY81_06445</name>
</gene>
<evidence type="ECO:0000313" key="1">
    <source>
        <dbReference type="EMBL" id="MDN3619096.1"/>
    </source>
</evidence>
<dbReference type="SUPFAM" id="SSF49464">
    <property type="entry name" value="Carboxypeptidase regulatory domain-like"/>
    <property type="match status" value="1"/>
</dbReference>
<evidence type="ECO:0000313" key="2">
    <source>
        <dbReference type="Proteomes" id="UP001228636"/>
    </source>
</evidence>
<name>A0AAJ1QWX8_9FLAO</name>